<feature type="region of interest" description="Disordered" evidence="6">
    <location>
        <begin position="278"/>
        <end position="343"/>
    </location>
</feature>
<dbReference type="OrthoDB" id="5072at2759"/>
<comment type="caution">
    <text evidence="7">The sequence shown here is derived from an EMBL/GenBank/DDBJ whole genome shotgun (WGS) entry which is preliminary data.</text>
</comment>
<dbReference type="PANTHER" id="PTHR14211">
    <property type="entry name" value="GLIOMA SUPPRESSOR CANDIDATE REGION GENE 2"/>
    <property type="match status" value="1"/>
</dbReference>
<protein>
    <recommendedName>
        <fullName evidence="2 5">Ribosome biogenesis protein NOP53</fullName>
    </recommendedName>
</protein>
<dbReference type="InterPro" id="IPR011687">
    <property type="entry name" value="Nop53/GLTSCR2"/>
</dbReference>
<organism evidence="7 8">
    <name type="scientific">Linnemannia hyalina</name>
    <dbReference type="NCBI Taxonomy" id="64524"/>
    <lineage>
        <taxon>Eukaryota</taxon>
        <taxon>Fungi</taxon>
        <taxon>Fungi incertae sedis</taxon>
        <taxon>Mucoromycota</taxon>
        <taxon>Mortierellomycotina</taxon>
        <taxon>Mortierellomycetes</taxon>
        <taxon>Mortierellales</taxon>
        <taxon>Mortierellaceae</taxon>
        <taxon>Linnemannia</taxon>
    </lineage>
</organism>
<keyword evidence="3 5" id="KW-0690">Ribosome biogenesis</keyword>
<name>A0A9P7Y1F2_9FUNG</name>
<feature type="compositionally biased region" description="Acidic residues" evidence="6">
    <location>
        <begin position="288"/>
        <end position="305"/>
    </location>
</feature>
<evidence type="ECO:0000256" key="6">
    <source>
        <dbReference type="SAM" id="MobiDB-lite"/>
    </source>
</evidence>
<dbReference type="GO" id="GO:0006364">
    <property type="term" value="P:rRNA processing"/>
    <property type="evidence" value="ECO:0007669"/>
    <property type="project" value="TreeGrafter"/>
</dbReference>
<keyword evidence="4 5" id="KW-0539">Nucleus</keyword>
<feature type="region of interest" description="Disordered" evidence="6">
    <location>
        <begin position="369"/>
        <end position="388"/>
    </location>
</feature>
<comment type="subcellular location">
    <subcellularLocation>
        <location evidence="5">Nucleus</location>
        <location evidence="5">Nucleolus</location>
    </subcellularLocation>
    <subcellularLocation>
        <location evidence="5">Nucleus</location>
        <location evidence="5">Nucleoplasm</location>
    </subcellularLocation>
</comment>
<keyword evidence="8" id="KW-1185">Reference proteome</keyword>
<proteinExistence type="inferred from homology"/>
<evidence type="ECO:0000256" key="3">
    <source>
        <dbReference type="ARBA" id="ARBA00022517"/>
    </source>
</evidence>
<evidence type="ECO:0000313" key="8">
    <source>
        <dbReference type="Proteomes" id="UP000707451"/>
    </source>
</evidence>
<sequence length="464" mass="52558">MSTVVEKPAPTGNGLNRKKSSSRKGKKAWRKNVDITDVEQTLDELRAEERTTGGKVHQKTDDALFTMDTAGDGKVQKELRKNRPLKMDEILAERSKIPAVSGRHKAVSTSAPINAATATHKANTKISKAEKARLLDMIKRRTSTSLFAPVNKPLGRSGTTDATKAAGRFDVWGSDGEQKQEQEQEQDSGDSDEDMIGDFVGEIVTKVTAKAPRSFKQKQKVSLPAVKEAHPGASYNPTMQDHQGLLRLAHNEELRILHQREKVDSKLAYPKELDAMISFDDQTGGLLEDSDDEEESEDEAEDSKDDTDAPKPKKKGKKSIAERNRLARAAETAKKEAEIKRHKELIKQTNRVKEIIKTVEEEEAEVEAKRLENEQKKEEKERAGMKRVGRFNIPKERIHVQLQDELADSLRQLKPEGSLMKDRFQSFVERNLIEPRVPVAKRRRYRLKTYEKHSYKRFDNPNHA</sequence>
<comment type="function">
    <text evidence="5">May play a role in ribosome biogenesis.</text>
</comment>
<dbReference type="GO" id="GO:0005654">
    <property type="term" value="C:nucleoplasm"/>
    <property type="evidence" value="ECO:0007669"/>
    <property type="project" value="UniProtKB-SubCell"/>
</dbReference>
<reference evidence="7" key="1">
    <citation type="submission" date="2021-06" db="EMBL/GenBank/DDBJ databases">
        <title>Genome Sequence of Mortierella hyaline Strain SCG-10, a Cold-Adapted, Nitrate-Reducing Fungus Isolated from Soil in Minnesota, USA.</title>
        <authorList>
            <person name="Aldossari N."/>
        </authorList>
    </citation>
    <scope>NUCLEOTIDE SEQUENCE</scope>
    <source>
        <strain evidence="7">SCG-10</strain>
    </source>
</reference>
<evidence type="ECO:0000256" key="5">
    <source>
        <dbReference type="PIRNR" id="PIRNR017302"/>
    </source>
</evidence>
<feature type="compositionally biased region" description="Basic and acidic residues" evidence="6">
    <location>
        <begin position="369"/>
        <end position="384"/>
    </location>
</feature>
<evidence type="ECO:0000313" key="7">
    <source>
        <dbReference type="EMBL" id="KAG9071205.1"/>
    </source>
</evidence>
<evidence type="ECO:0000256" key="4">
    <source>
        <dbReference type="ARBA" id="ARBA00023242"/>
    </source>
</evidence>
<feature type="compositionally biased region" description="Basic and acidic residues" evidence="6">
    <location>
        <begin position="331"/>
        <end position="341"/>
    </location>
</feature>
<evidence type="ECO:0000256" key="1">
    <source>
        <dbReference type="ARBA" id="ARBA00008838"/>
    </source>
</evidence>
<dbReference type="PANTHER" id="PTHR14211:SF7">
    <property type="entry name" value="RIBOSOME BIOGENESIS PROTEIN NOP53"/>
    <property type="match status" value="1"/>
</dbReference>
<comment type="similarity">
    <text evidence="1 5">Belongs to the NOP53 family.</text>
</comment>
<dbReference type="PIRSF" id="PIRSF017302">
    <property type="entry name" value="Gltscr2"/>
    <property type="match status" value="1"/>
</dbReference>
<dbReference type="GO" id="GO:0008097">
    <property type="term" value="F:5S rRNA binding"/>
    <property type="evidence" value="ECO:0007669"/>
    <property type="project" value="TreeGrafter"/>
</dbReference>
<feature type="compositionally biased region" description="Acidic residues" evidence="6">
    <location>
        <begin position="183"/>
        <end position="195"/>
    </location>
</feature>
<dbReference type="EMBL" id="JAHRHY010000003">
    <property type="protein sequence ID" value="KAG9071205.1"/>
    <property type="molecule type" value="Genomic_DNA"/>
</dbReference>
<gene>
    <name evidence="7" type="ORF">KI688_008750</name>
</gene>
<feature type="region of interest" description="Disordered" evidence="6">
    <location>
        <begin position="213"/>
        <end position="239"/>
    </location>
</feature>
<dbReference type="Pfam" id="PF07767">
    <property type="entry name" value="Nop53"/>
    <property type="match status" value="1"/>
</dbReference>
<feature type="region of interest" description="Disordered" evidence="6">
    <location>
        <begin position="171"/>
        <end position="195"/>
    </location>
</feature>
<dbReference type="Proteomes" id="UP000707451">
    <property type="component" value="Unassembled WGS sequence"/>
</dbReference>
<accession>A0A9P7Y1F2</accession>
<dbReference type="GO" id="GO:0000027">
    <property type="term" value="P:ribosomal large subunit assembly"/>
    <property type="evidence" value="ECO:0007669"/>
    <property type="project" value="UniProtKB-UniRule"/>
</dbReference>
<feature type="compositionally biased region" description="Basic residues" evidence="6">
    <location>
        <begin position="16"/>
        <end position="30"/>
    </location>
</feature>
<feature type="region of interest" description="Disordered" evidence="6">
    <location>
        <begin position="1"/>
        <end position="31"/>
    </location>
</feature>
<dbReference type="AlphaFoldDB" id="A0A9P7Y1F2"/>
<dbReference type="GO" id="GO:0005730">
    <property type="term" value="C:nucleolus"/>
    <property type="evidence" value="ECO:0007669"/>
    <property type="project" value="UniProtKB-SubCell"/>
</dbReference>
<evidence type="ECO:0000256" key="2">
    <source>
        <dbReference type="ARBA" id="ARBA00018339"/>
    </source>
</evidence>